<keyword evidence="2" id="KW-0472">Membrane</keyword>
<reference evidence="4" key="1">
    <citation type="journal article" date="2023" name="Commun. Biol.">
        <title>Genome analysis of Parmales, the sister group of diatoms, reveals the evolutionary specialization of diatoms from phago-mixotrophs to photoautotrophs.</title>
        <authorList>
            <person name="Ban H."/>
            <person name="Sato S."/>
            <person name="Yoshikawa S."/>
            <person name="Yamada K."/>
            <person name="Nakamura Y."/>
            <person name="Ichinomiya M."/>
            <person name="Sato N."/>
            <person name="Blanc-Mathieu R."/>
            <person name="Endo H."/>
            <person name="Kuwata A."/>
            <person name="Ogata H."/>
        </authorList>
    </citation>
    <scope>NUCLEOTIDE SEQUENCE [LARGE SCALE GENOMIC DNA]</scope>
    <source>
        <strain evidence="4">NIES 3700</strain>
    </source>
</reference>
<comment type="caution">
    <text evidence="3">The sequence shown here is derived from an EMBL/GenBank/DDBJ whole genome shotgun (WGS) entry which is preliminary data.</text>
</comment>
<name>A0A9W7ANT3_9STRA</name>
<keyword evidence="2" id="KW-0812">Transmembrane</keyword>
<evidence type="ECO:0008006" key="5">
    <source>
        <dbReference type="Google" id="ProtNLM"/>
    </source>
</evidence>
<sequence length="332" mass="37152">MEAIAHAASTVAPQPQSNNSTQRVGLAVIEPFVINSRNSLGYHLFGSKGAKMLFSIFRGPVGIFTIICFVVGMLVPIFAFLGYLSYKFSYLMFLAFPAWIGAYSILNVELLRQILHNFESLLLLFYSTLFALGMVISLKDERIMVSVVCLIGLYFVIMMDAASEKWRRNGVRVGTLFCCFNVAIVVLFIFLEKIPDLHLSYFTVGKTTYSSADMSFLSGIQVVIFYFHQISNQIMFPQCFSLLTSRMKSVKVQKKSAEILTSVHERLNIDSKTKRRKSKSMKPFNRSKDETEQFVSDKDGSKLDSSVGAASGLSRDSRDSNRVSGAGSEQNE</sequence>
<dbReference type="EMBL" id="BRXW01000707">
    <property type="protein sequence ID" value="GMH75029.1"/>
    <property type="molecule type" value="Genomic_DNA"/>
</dbReference>
<feature type="region of interest" description="Disordered" evidence="1">
    <location>
        <begin position="271"/>
        <end position="332"/>
    </location>
</feature>
<dbReference type="AlphaFoldDB" id="A0A9W7ANT3"/>
<evidence type="ECO:0000256" key="2">
    <source>
        <dbReference type="SAM" id="Phobius"/>
    </source>
</evidence>
<feature type="compositionally biased region" description="Basic and acidic residues" evidence="1">
    <location>
        <begin position="286"/>
        <end position="302"/>
    </location>
</feature>
<feature type="transmembrane region" description="Helical" evidence="2">
    <location>
        <begin position="61"/>
        <end position="84"/>
    </location>
</feature>
<accession>A0A9W7ANT3</accession>
<feature type="transmembrane region" description="Helical" evidence="2">
    <location>
        <begin position="90"/>
        <end position="108"/>
    </location>
</feature>
<feature type="transmembrane region" description="Helical" evidence="2">
    <location>
        <begin position="143"/>
        <end position="161"/>
    </location>
</feature>
<dbReference type="Proteomes" id="UP001165122">
    <property type="component" value="Unassembled WGS sequence"/>
</dbReference>
<protein>
    <recommendedName>
        <fullName evidence="5">Transmembrane protein</fullName>
    </recommendedName>
</protein>
<feature type="transmembrane region" description="Helical" evidence="2">
    <location>
        <begin position="120"/>
        <end position="137"/>
    </location>
</feature>
<proteinExistence type="predicted"/>
<gene>
    <name evidence="3" type="ORF">TrLO_g8795</name>
</gene>
<keyword evidence="4" id="KW-1185">Reference proteome</keyword>
<organism evidence="3 4">
    <name type="scientific">Triparma laevis f. longispina</name>
    <dbReference type="NCBI Taxonomy" id="1714387"/>
    <lineage>
        <taxon>Eukaryota</taxon>
        <taxon>Sar</taxon>
        <taxon>Stramenopiles</taxon>
        <taxon>Ochrophyta</taxon>
        <taxon>Bolidophyceae</taxon>
        <taxon>Parmales</taxon>
        <taxon>Triparmaceae</taxon>
        <taxon>Triparma</taxon>
    </lineage>
</organism>
<feature type="transmembrane region" description="Helical" evidence="2">
    <location>
        <begin position="173"/>
        <end position="191"/>
    </location>
</feature>
<keyword evidence="2" id="KW-1133">Transmembrane helix</keyword>
<evidence type="ECO:0000313" key="3">
    <source>
        <dbReference type="EMBL" id="GMH75029.1"/>
    </source>
</evidence>
<evidence type="ECO:0000313" key="4">
    <source>
        <dbReference type="Proteomes" id="UP001165122"/>
    </source>
</evidence>
<evidence type="ECO:0000256" key="1">
    <source>
        <dbReference type="SAM" id="MobiDB-lite"/>
    </source>
</evidence>